<reference evidence="2 3" key="1">
    <citation type="submission" date="2014-07" db="EMBL/GenBank/DDBJ databases">
        <title>Draft Genome Sequence of Gephyronic Acid Producer, Cystobacter violaceus Strain Cb vi76.</title>
        <authorList>
            <person name="Stevens D.C."/>
            <person name="Young J."/>
            <person name="Carmichael R."/>
            <person name="Tan J."/>
            <person name="Taylor R.E."/>
        </authorList>
    </citation>
    <scope>NUCLEOTIDE SEQUENCE [LARGE SCALE GENOMIC DNA]</scope>
    <source>
        <strain evidence="2 3">Cb vi76</strain>
    </source>
</reference>
<evidence type="ECO:0008006" key="4">
    <source>
        <dbReference type="Google" id="ProtNLM"/>
    </source>
</evidence>
<comment type="caution">
    <text evidence="2">The sequence shown here is derived from an EMBL/GenBank/DDBJ whole genome shotgun (WGS) entry which is preliminary data.</text>
</comment>
<dbReference type="EMBL" id="JPMI01000213">
    <property type="protein sequence ID" value="KFA90423.1"/>
    <property type="molecule type" value="Genomic_DNA"/>
</dbReference>
<organism evidence="2 3">
    <name type="scientific">Archangium violaceum Cb vi76</name>
    <dbReference type="NCBI Taxonomy" id="1406225"/>
    <lineage>
        <taxon>Bacteria</taxon>
        <taxon>Pseudomonadati</taxon>
        <taxon>Myxococcota</taxon>
        <taxon>Myxococcia</taxon>
        <taxon>Myxococcales</taxon>
        <taxon>Cystobacterineae</taxon>
        <taxon>Archangiaceae</taxon>
        <taxon>Archangium</taxon>
    </lineage>
</organism>
<dbReference type="AlphaFoldDB" id="A0A084SPN8"/>
<proteinExistence type="predicted"/>
<protein>
    <recommendedName>
        <fullName evidence="4">STAS/SEC14 domain-containing protein</fullName>
    </recommendedName>
</protein>
<gene>
    <name evidence="2" type="ORF">Q664_28710</name>
</gene>
<name>A0A084SPN8_9BACT</name>
<evidence type="ECO:0000313" key="2">
    <source>
        <dbReference type="EMBL" id="KFA90423.1"/>
    </source>
</evidence>
<evidence type="ECO:0000256" key="1">
    <source>
        <dbReference type="SAM" id="MobiDB-lite"/>
    </source>
</evidence>
<sequence>MLPDSSITFDDSRWPLRLVRFVGTPSSRQYEHYLETVTTSLRRRERYLSVTDLTRGGLPTPEQRQRQVLWLQEHEGLIREVVLGMAFVITSPDMRLSVSTVMHFKPLPVPYFVTAQEGEAMGWASARLEEQGLGLCPHEPKAGSGPRVASTSPR</sequence>
<dbReference type="RefSeq" id="WP_043402441.1">
    <property type="nucleotide sequence ID" value="NZ_JPMI01000213.1"/>
</dbReference>
<feature type="region of interest" description="Disordered" evidence="1">
    <location>
        <begin position="134"/>
        <end position="154"/>
    </location>
</feature>
<dbReference type="Proteomes" id="UP000028547">
    <property type="component" value="Unassembled WGS sequence"/>
</dbReference>
<accession>A0A084SPN8</accession>
<evidence type="ECO:0000313" key="3">
    <source>
        <dbReference type="Proteomes" id="UP000028547"/>
    </source>
</evidence>